<dbReference type="Proteomes" id="UP000827986">
    <property type="component" value="Unassembled WGS sequence"/>
</dbReference>
<evidence type="ECO:0000313" key="1">
    <source>
        <dbReference type="EMBL" id="KAH1176602.1"/>
    </source>
</evidence>
<reference evidence="1" key="1">
    <citation type="submission" date="2021-09" db="EMBL/GenBank/DDBJ databases">
        <title>The genome of Mauremys mutica provides insights into the evolution of semi-aquatic lifestyle.</title>
        <authorList>
            <person name="Gong S."/>
            <person name="Gao Y."/>
        </authorList>
    </citation>
    <scope>NUCLEOTIDE SEQUENCE</scope>
    <source>
        <strain evidence="1">MM-2020</strain>
        <tissue evidence="1">Muscle</tissue>
    </source>
</reference>
<dbReference type="EMBL" id="JAHDVG010000474">
    <property type="protein sequence ID" value="KAH1176602.1"/>
    <property type="molecule type" value="Genomic_DNA"/>
</dbReference>
<keyword evidence="2" id="KW-1185">Reference proteome</keyword>
<organism evidence="1 2">
    <name type="scientific">Mauremys mutica</name>
    <name type="common">yellowpond turtle</name>
    <dbReference type="NCBI Taxonomy" id="74926"/>
    <lineage>
        <taxon>Eukaryota</taxon>
        <taxon>Metazoa</taxon>
        <taxon>Chordata</taxon>
        <taxon>Craniata</taxon>
        <taxon>Vertebrata</taxon>
        <taxon>Euteleostomi</taxon>
        <taxon>Archelosauria</taxon>
        <taxon>Testudinata</taxon>
        <taxon>Testudines</taxon>
        <taxon>Cryptodira</taxon>
        <taxon>Durocryptodira</taxon>
        <taxon>Testudinoidea</taxon>
        <taxon>Geoemydidae</taxon>
        <taxon>Geoemydinae</taxon>
        <taxon>Mauremys</taxon>
    </lineage>
</organism>
<proteinExistence type="predicted"/>
<gene>
    <name evidence="1" type="ORF">KIL84_010304</name>
</gene>
<protein>
    <submittedName>
        <fullName evidence="1">Uncharacterized protein</fullName>
    </submittedName>
</protein>
<dbReference type="AlphaFoldDB" id="A0A9D3XAT5"/>
<evidence type="ECO:0000313" key="2">
    <source>
        <dbReference type="Proteomes" id="UP000827986"/>
    </source>
</evidence>
<comment type="caution">
    <text evidence="1">The sequence shown here is derived from an EMBL/GenBank/DDBJ whole genome shotgun (WGS) entry which is preliminary data.</text>
</comment>
<accession>A0A9D3XAT5</accession>
<name>A0A9D3XAT5_9SAUR</name>
<sequence length="111" mass="12278">MQKVLVFAKTGFSRVIPVEKLPALVMIDNKGSLFVTVTHHQHICQVLSFLSRTLILKLFLTTPPDSVISQHCQLSSITSVKGDSPKHICSLICPHPRSGQRQLTSFITAVK</sequence>